<accession>K6WU94</accession>
<dbReference type="AlphaFoldDB" id="K6WU94"/>
<evidence type="ECO:0000313" key="1">
    <source>
        <dbReference type="EMBL" id="GAB95672.1"/>
    </source>
</evidence>
<evidence type="ECO:0000313" key="2">
    <source>
        <dbReference type="Proteomes" id="UP000008366"/>
    </source>
</evidence>
<dbReference type="EMBL" id="BAHD01000025">
    <property type="protein sequence ID" value="GAB95672.1"/>
    <property type="molecule type" value="Genomic_DNA"/>
</dbReference>
<reference evidence="1 2" key="1">
    <citation type="submission" date="2012-08" db="EMBL/GenBank/DDBJ databases">
        <title>Whole genome shotgun sequence of Kineosphaera limosa NBRC 100340.</title>
        <authorList>
            <person name="Yoshida I."/>
            <person name="Isaki S."/>
            <person name="Hosoyama A."/>
            <person name="Tsuchikane K."/>
            <person name="Katsumata H."/>
            <person name="Ando Y."/>
            <person name="Ohji S."/>
            <person name="Hamada M."/>
            <person name="Tamura T."/>
            <person name="Yamazoe A."/>
            <person name="Yamazaki S."/>
            <person name="Fujita N."/>
        </authorList>
    </citation>
    <scope>NUCLEOTIDE SEQUENCE [LARGE SCALE GENOMIC DNA]</scope>
    <source>
        <strain evidence="1 2">NBRC 100340</strain>
    </source>
</reference>
<sequence length="115" mass="12058">MSDLQCPATFYVRAPAPEEQVPLPVGSDDERIVLVWSAPSRLGLARRLAAELGCDAREDEDLAGDVVAALEALSDLHRGESVVALPAGAYPGHPAGAWLRVRIDADGTAVTVVEG</sequence>
<name>K6WU94_9MICO</name>
<comment type="caution">
    <text evidence="1">The sequence shown here is derived from an EMBL/GenBank/DDBJ whole genome shotgun (WGS) entry which is preliminary data.</text>
</comment>
<dbReference type="STRING" id="1184609.KILIM_025_00080"/>
<keyword evidence="2" id="KW-1185">Reference proteome</keyword>
<proteinExistence type="predicted"/>
<protein>
    <submittedName>
        <fullName evidence="1">Uncharacterized protein</fullName>
    </submittedName>
</protein>
<gene>
    <name evidence="1" type="ORF">KILIM_025_00080</name>
</gene>
<organism evidence="1 2">
    <name type="scientific">Kineosphaera limosa NBRC 100340</name>
    <dbReference type="NCBI Taxonomy" id="1184609"/>
    <lineage>
        <taxon>Bacteria</taxon>
        <taxon>Bacillati</taxon>
        <taxon>Actinomycetota</taxon>
        <taxon>Actinomycetes</taxon>
        <taxon>Micrococcales</taxon>
        <taxon>Dermatophilaceae</taxon>
        <taxon>Kineosphaera</taxon>
    </lineage>
</organism>
<dbReference type="OrthoDB" id="4866821at2"/>
<dbReference type="RefSeq" id="WP_006592204.1">
    <property type="nucleotide sequence ID" value="NZ_BAHD01000025.1"/>
</dbReference>
<dbReference type="Proteomes" id="UP000008366">
    <property type="component" value="Unassembled WGS sequence"/>
</dbReference>